<evidence type="ECO:0000256" key="2">
    <source>
        <dbReference type="ARBA" id="ARBA00004496"/>
    </source>
</evidence>
<evidence type="ECO:0000313" key="11">
    <source>
        <dbReference type="Proteomes" id="UP000265716"/>
    </source>
</evidence>
<feature type="compositionally biased region" description="Basic residues" evidence="7">
    <location>
        <begin position="1429"/>
        <end position="1438"/>
    </location>
</feature>
<feature type="compositionally biased region" description="Low complexity" evidence="7">
    <location>
        <begin position="2777"/>
        <end position="2794"/>
    </location>
</feature>
<organism evidence="10 11">
    <name type="scientific">Aphanomyces astaci</name>
    <name type="common">Crayfish plague agent</name>
    <dbReference type="NCBI Taxonomy" id="112090"/>
    <lineage>
        <taxon>Eukaryota</taxon>
        <taxon>Sar</taxon>
        <taxon>Stramenopiles</taxon>
        <taxon>Oomycota</taxon>
        <taxon>Saprolegniomycetes</taxon>
        <taxon>Saprolegniales</taxon>
        <taxon>Verrucalvaceae</taxon>
        <taxon>Aphanomyces</taxon>
    </lineage>
</organism>
<dbReference type="InterPro" id="IPR056310">
    <property type="entry name" value="Ig-CFAP74_4th"/>
</dbReference>
<feature type="region of interest" description="Disordered" evidence="7">
    <location>
        <begin position="643"/>
        <end position="672"/>
    </location>
</feature>
<evidence type="ECO:0000256" key="3">
    <source>
        <dbReference type="ARBA" id="ARBA00022490"/>
    </source>
</evidence>
<dbReference type="PANTHER" id="PTHR39211:SF1">
    <property type="entry name" value="ABNORMAL SPINDLE-LIKE MICROCEPHALY-ASSOCIATED PROTEIN ASH DOMAIN-CONTAINING PROTEIN"/>
    <property type="match status" value="1"/>
</dbReference>
<evidence type="ECO:0000259" key="8">
    <source>
        <dbReference type="Pfam" id="PF22544"/>
    </source>
</evidence>
<keyword evidence="3" id="KW-0963">Cytoplasm</keyword>
<feature type="region of interest" description="Disordered" evidence="7">
    <location>
        <begin position="481"/>
        <end position="610"/>
    </location>
</feature>
<dbReference type="InterPro" id="IPR053879">
    <property type="entry name" value="HYDIN_VesB_CFA65-like_Ig"/>
</dbReference>
<feature type="domain" description="HYDIN/VesB/CFA65-like Ig-like" evidence="8">
    <location>
        <begin position="1180"/>
        <end position="1281"/>
    </location>
</feature>
<feature type="compositionally biased region" description="Basic and acidic residues" evidence="7">
    <location>
        <begin position="7"/>
        <end position="16"/>
    </location>
</feature>
<dbReference type="VEuPathDB" id="FungiDB:H257_04384"/>
<keyword evidence="4" id="KW-0969">Cilium</keyword>
<dbReference type="Gene3D" id="2.60.40.10">
    <property type="entry name" value="Immunoglobulins"/>
    <property type="match status" value="4"/>
</dbReference>
<feature type="compositionally biased region" description="Polar residues" evidence="7">
    <location>
        <begin position="2706"/>
        <end position="2737"/>
    </location>
</feature>
<reference evidence="10 11" key="1">
    <citation type="submission" date="2018-08" db="EMBL/GenBank/DDBJ databases">
        <title>Aphanomyces genome sequencing and annotation.</title>
        <authorList>
            <person name="Minardi D."/>
            <person name="Oidtmann B."/>
            <person name="Van Der Giezen M."/>
            <person name="Studholme D.J."/>
        </authorList>
    </citation>
    <scope>NUCLEOTIDE SEQUENCE [LARGE SCALE GENOMIC DNA]</scope>
    <source>
        <strain evidence="10 11">SA</strain>
    </source>
</reference>
<dbReference type="GO" id="GO:0005929">
    <property type="term" value="C:cilium"/>
    <property type="evidence" value="ECO:0007669"/>
    <property type="project" value="UniProtKB-SubCell"/>
</dbReference>
<evidence type="ECO:0008006" key="12">
    <source>
        <dbReference type="Google" id="ProtNLM"/>
    </source>
</evidence>
<feature type="region of interest" description="Disordered" evidence="7">
    <location>
        <begin position="1"/>
        <end position="33"/>
    </location>
</feature>
<dbReference type="Proteomes" id="UP000265716">
    <property type="component" value="Unassembled WGS sequence"/>
</dbReference>
<dbReference type="Pfam" id="PF24798">
    <property type="entry name" value="Ig-CFAP74_4th"/>
    <property type="match status" value="1"/>
</dbReference>
<feature type="coiled-coil region" evidence="6">
    <location>
        <begin position="1352"/>
        <end position="1379"/>
    </location>
</feature>
<dbReference type="InterPro" id="IPR013783">
    <property type="entry name" value="Ig-like_fold"/>
</dbReference>
<feature type="region of interest" description="Disordered" evidence="7">
    <location>
        <begin position="1413"/>
        <end position="1438"/>
    </location>
</feature>
<evidence type="ECO:0000256" key="5">
    <source>
        <dbReference type="ARBA" id="ARBA00023273"/>
    </source>
</evidence>
<gene>
    <name evidence="10" type="ORF">DYB38_004715</name>
</gene>
<feature type="compositionally biased region" description="Low complexity" evidence="7">
    <location>
        <begin position="952"/>
        <end position="968"/>
    </location>
</feature>
<feature type="compositionally biased region" description="Low complexity" evidence="7">
    <location>
        <begin position="1475"/>
        <end position="1490"/>
    </location>
</feature>
<keyword evidence="5" id="KW-0966">Cell projection</keyword>
<evidence type="ECO:0000256" key="6">
    <source>
        <dbReference type="SAM" id="Coils"/>
    </source>
</evidence>
<evidence type="ECO:0000259" key="9">
    <source>
        <dbReference type="Pfam" id="PF24798"/>
    </source>
</evidence>
<feature type="compositionally biased region" description="Low complexity" evidence="7">
    <location>
        <begin position="2742"/>
        <end position="2756"/>
    </location>
</feature>
<dbReference type="Pfam" id="PF22544">
    <property type="entry name" value="HYDIN_VesB_CFA65-like_Ig"/>
    <property type="match status" value="1"/>
</dbReference>
<feature type="compositionally biased region" description="Basic residues" evidence="7">
    <location>
        <begin position="1493"/>
        <end position="1505"/>
    </location>
</feature>
<dbReference type="PANTHER" id="PTHR39211">
    <property type="entry name" value="CHROMOSOME 7, WHOLE GENOME SHOTGUN SEQUENCE"/>
    <property type="match status" value="1"/>
</dbReference>
<dbReference type="GO" id="GO:0005737">
    <property type="term" value="C:cytoplasm"/>
    <property type="evidence" value="ECO:0007669"/>
    <property type="project" value="UniProtKB-SubCell"/>
</dbReference>
<feature type="region of interest" description="Disordered" evidence="7">
    <location>
        <begin position="217"/>
        <end position="236"/>
    </location>
</feature>
<comment type="caution">
    <text evidence="10">The sequence shown here is derived from an EMBL/GenBank/DDBJ whole genome shotgun (WGS) entry which is preliminary data.</text>
</comment>
<evidence type="ECO:0000256" key="7">
    <source>
        <dbReference type="SAM" id="MobiDB-lite"/>
    </source>
</evidence>
<feature type="region of interest" description="Disordered" evidence="7">
    <location>
        <begin position="1475"/>
        <end position="1505"/>
    </location>
</feature>
<proteinExistence type="predicted"/>
<sequence length="3561" mass="392385">MPSRNSRRGDEKSNHGEDDDEVGASAELQRSTTSSLLHRVFSRENTATTVATPPPAPTVSLTPLVRPALAIRMLPSSAVDTANLFSFGDIYLSDLSNLRQFEIVNLQACPVRVDLKADIRKPFHATSWGFQTHNENLTLVHVAPNDDMIDDNDSIGFTRSHSKSSMASSSAADTTYLDEGFNELFNQMGLIESLLLQPNQTQRVIFSMCVKFDTAPLQHSSSGLSSNRPTDDSSDDERLHLHETSFVALSGRLLFATTVLEPSGVASSSRPPVSTPSDGGAATIAVPLHGNVCRSLLRLDIKDLHFDDCVPGGSYVKDFTVWNRSEIPLIFRLVTSSVSTLEKQLLTCSDYNTGYALGESPYTVAAYSHMRVRVTYRPMEVGEQFFEILAQNLHDSRNVKTLKIHAIASKEHHREGLSIRDPNGSYLMGGGLLDFGDCYTGFPTSKVLVLKNMTEAALHIELLSDRPKEVTFELKLAHTNRHAMRSTRSRMGFGSLDEPLSPSEGDRRLSLSPPPSPSKSTMILATGGSSPSALPPSSPTIGEGTLDSDDEPDEQDGDFHDEESALYTPRKRGSFDDQLLSEADDIDDDMEFDGDKQATSSVVPVATSPKDDGKALALSIRTRAKQRPHRLSRMKDLVESGVESSGASVCSSPERYSKKKHVQGGSTSRTFKGASSAASASAALAADHMNNYLVEALDLPPGVERTVLVWYCPPLKAMDDTLKCCRLTKQSFRLNFRCYTIDGGGSGWTGGGSSQRVYDRSLGKSLMVGARTCTSYVTLSPSTLHLGDCNIGEFKSSSLTLTNQSELPTVVKPSVVSKVISTAPNDAITLGPKQSVELKIEIIPRKTNPNYSRVVSVVNLNNKANVATVCVRSSNMDAHHVIYHSLFYKLVTPSKSAFLNFEHVAANSMGMKVFMLENITHAPLRLRIQSSDLSRVQLYCVADATTKLVTTPTTSSSSSLVSPPSMLNLPPPSSKDMRGKRAALRRRRSIGCVSELAPRPKVLTSSARIADILKRKGSKPVLVDDLFTLPAPASSVQPKKDVDNYLPGVPSDMHEVLGLFDSNWRWDHEDEMVAMVRERVRRFHALVLEKHIVPISTATEWNLRIPPKRSFPILAVFTPKWGDVVEDKTRVEKFKVYITLPAGGNKPIGKLNHDAYVHHPFDTRPSVRELLLKSRVCRSVLNVNQKNINFGRITTFSKSSKKVLIHNASAIPLIYMVEKTGSISSGFVEIKDGAQGVIKAFGTRQVHFEFQPTLAGPFEEKLKILNVQDTDNSVFITIKAKVVKRETFKLPQAGQPVNVGTCLVGEKSDVFKVTIRNMSRKKREYVIEVDAGFSTPSLRPTFQFSMDDVPAANITQAQEKKLDEELEKLEHKLRIAMTKKKDDKINQLNSKISHVKALLSGEEVAPAARAISYDSGNSDTESETESKHNPRRNSRHKSLTALHTNNGAQVNILHFTLEPEATGRIVGDVTFHQAATTDTATPPPGTTHAPKPSIRHRGQRHRKGKTSTLGAVPVFGHGKLLFYEQQNKDVMKELQYKADVYLRTPAGEAAYCRTTHKTLLPPLPSLRHKADNLLSVDLNGDQLGSTRGYMLLLPVDEAPCDTPGWSVQLRVREPVQVELRWLAADLLQDLIVFSAQVVDQEGPTSLLPMTLTLVPDTTITVLFKWSFSAKCGQGSSAPLGRVLPVDVFGTKPNADLPAGHLAFASSSTSSTSGLVGPVVSSVLDVAVVKAKPRSLQVDSERIDLGELQLGSQTVSHFYIRNVSTHAIKFLILVSSEDPSQLAIDNATGRIEASGTTMIRFTYTGLVSGKRSEHILVRNLSDKLDFTTLGVAVRVTRPVYIRIPELDPHMTGQLLDLNIGPCYVTSGDEANAKFSKIRKLTLVSQVTDTLLLSASSNLKTQCYVYQDAALQHDAANIVLPGMESLDLFIAFRPRLPADAFKTGVARDLVGGIRIQLHRDKDEYERTLAAEFTVKFVGVAGASLASVSSHLLDFGTEANVGRLTRCKVHEGKFELANWSKSLPLRYRLHVTHGDAYSDDDGSLRVALRHEKGDIPPGESGEIEFGVMAYTHGYFRRRIVVENVFNPMNVNIVDVVLFVDNGTVSVTSGASGGSVVRFGNLPLLRADDLFGHQTTPSEAHIMTCTRRRYRIYLHPSVPRTIFVTNRSVDVLRLRPLSNLPLQFGWQDMNEVANHPFAMTIDGHNARELVSVDRTSPVLADRTSPVLADHVNHHMLYHGDVGTCPPQSTVQLTVSFASVASSPSLPLDVIESGRTIPVDGFVALQSFDDDDDGSEATTLGLMHVSGTFGESKLSVVNPSLSLGKLGYGQPKTFEIQVKNLSELPGLFYLGALPSCFRLVDVRGASKARSPQATWHDRPLQHIPPLKHMAERVCAPVAWELDGYDSAIVEIECLPECLTAGKHELSVSILNAHNPHNVERVVVHVHVIAKYIEVSLDPTALNPSKPMETSVGLVELEIVSRSSKTPVAALTLAPGERVDVRIMCRLAASRGATWPFAFTSSGDNGATASSSRFDDAVPWGVVSIRACCSNVVLSCSGRIDLHGSFALGQTFTVSTTSVSFQARAIHEQQQPPHATPRAYQVLPKLSSFTIQNPSTTSPLVFSIESMSKRFVTSRFRLHGGSDMHDTLVAKCTPDHGHILPGESMQIAVEVGASSLGNRSDVKTMQVIVRDKDQSHVTVDIVMDLDDESFEARQSGSSNTVVVSTAQRRSSGLVVSSDQSTRGSAMLAPPCKAPTTTALTPAVLGDDSSFEQRPGADDGDDLSPSTPTTTTSCPPSSSSSDIITLRGCTPAENSTLENALYVIDVGQHTVRSGGDVEWEISLHVEREVEYRMYLADANAKAWLQLSRTHGTIVSFQTIMLRLVRDVVGVFSTFVVLENCTNPRDLKLVRVKLEVIADLNAVRAMSKASDNLFRVLVSCYSSSKRQRRKSSEDLLGDLTSGKLEIEYGDVFYDKLYHNHSLVLENFSGLSLDFMLTSNGRAHEVGFSMSPNSFNEISSVTLAAYARLQVFLNFRPAPRTQTPEAPTISWVRNIEVYVNCRLVKDFRETVLLKAICNYPQVNLHIARHQPTPGHAASYHEPAAPYFPSQPTFLGMGFMAPESVLVGDGGEIDAKFLVMKNATQTANAHVAIRNDSMFFDVATDHIFRAATGTCEAAGEGWTGMVKLEPSDVAVFRIRPNLELLRKNRQQWEHSVKEHIAFYNMKQFAEHYHVSLSFTPSNTSSFYVAPQLRESYPFSTLEDTIAKFLRQYNGFWKWLAMALLTAEHEATAMLFDLETAIDHVLPVSPRPHPSPHARDLLQDNFAQAYRALYFDFYYITDELIWYGIRSSAGRHAITLADLVYGVVFGHEVFGAIFNRSTRVDGSFPPTTVAFANQRLDMRRLLLPWTRQLGYFLSFFPETQEATLALRQMYEPLKQFDMHSENSTMEPELEAMSEYELVKTFHACQEQRVLVYQQFEKPVAPSIPTILRNVQHEEKEKLLLTSALLLEKMRLKRQVTADPDDSSIPIFESSIASMQVTHTAIVERINELLTDLRFEVCRHRRRPDMYSH</sequence>
<feature type="compositionally biased region" description="Acidic residues" evidence="7">
    <location>
        <begin position="582"/>
        <end position="592"/>
    </location>
</feature>
<comment type="subcellular location">
    <subcellularLocation>
        <location evidence="1">Cell projection</location>
        <location evidence="1">Cilium</location>
    </subcellularLocation>
    <subcellularLocation>
        <location evidence="2">Cytoplasm</location>
    </subcellularLocation>
</comment>
<accession>A0A397D6P4</accession>
<feature type="region of interest" description="Disordered" evidence="7">
    <location>
        <begin position="2705"/>
        <end position="2795"/>
    </location>
</feature>
<evidence type="ECO:0000256" key="1">
    <source>
        <dbReference type="ARBA" id="ARBA00004138"/>
    </source>
</evidence>
<feature type="compositionally biased region" description="Acidic residues" evidence="7">
    <location>
        <begin position="546"/>
        <end position="561"/>
    </location>
</feature>
<keyword evidence="6" id="KW-0175">Coiled coil</keyword>
<feature type="compositionally biased region" description="Polar residues" evidence="7">
    <location>
        <begin position="217"/>
        <end position="228"/>
    </location>
</feature>
<evidence type="ECO:0000313" key="10">
    <source>
        <dbReference type="EMBL" id="RHY59720.1"/>
    </source>
</evidence>
<feature type="compositionally biased region" description="Low complexity" evidence="7">
    <location>
        <begin position="643"/>
        <end position="652"/>
    </location>
</feature>
<dbReference type="EMBL" id="QUTC01005187">
    <property type="protein sequence ID" value="RHY59720.1"/>
    <property type="molecule type" value="Genomic_DNA"/>
</dbReference>
<feature type="domain" description="CFAP74 fourth Ig-like" evidence="9">
    <location>
        <begin position="779"/>
        <end position="868"/>
    </location>
</feature>
<protein>
    <recommendedName>
        <fullName evidence="12">MSP domain-containing protein</fullName>
    </recommendedName>
</protein>
<feature type="region of interest" description="Disordered" evidence="7">
    <location>
        <begin position="952"/>
        <end position="979"/>
    </location>
</feature>
<evidence type="ECO:0000256" key="4">
    <source>
        <dbReference type="ARBA" id="ARBA00023069"/>
    </source>
</evidence>
<name>A0A397D6P4_APHAT</name>